<dbReference type="GO" id="GO:0005829">
    <property type="term" value="C:cytosol"/>
    <property type="evidence" value="ECO:0007669"/>
    <property type="project" value="TreeGrafter"/>
</dbReference>
<reference evidence="3" key="1">
    <citation type="submission" date="2016-10" db="EMBL/GenBank/DDBJ databases">
        <authorList>
            <person name="Varghese N."/>
        </authorList>
    </citation>
    <scope>NUCLEOTIDE SEQUENCE [LARGE SCALE GENOMIC DNA]</scope>
    <source>
        <strain evidence="3">DSM 45096 / BCRC 16803 / CGMCC 4.1857 / CIP 109030 / JCM 12277 / KCTC 19219 / NBRC 100920 / 33214</strain>
    </source>
</reference>
<dbReference type="SUPFAM" id="SSF51679">
    <property type="entry name" value="Bacterial luciferase-like"/>
    <property type="match status" value="1"/>
</dbReference>
<dbReference type="Pfam" id="PF00296">
    <property type="entry name" value="Bac_luciferase"/>
    <property type="match status" value="1"/>
</dbReference>
<dbReference type="AlphaFoldDB" id="A0A1H7KYG7"/>
<protein>
    <submittedName>
        <fullName evidence="2">Flavin-dependent oxidoreductase, luciferase family (Includes alkanesulfonate monooxygenase SsuD and methylene tetrahydromethanopterin reductase)</fullName>
    </submittedName>
</protein>
<dbReference type="GO" id="GO:0004497">
    <property type="term" value="F:monooxygenase activity"/>
    <property type="evidence" value="ECO:0007669"/>
    <property type="project" value="UniProtKB-KW"/>
</dbReference>
<evidence type="ECO:0000313" key="2">
    <source>
        <dbReference type="EMBL" id="SEK91782.1"/>
    </source>
</evidence>
<dbReference type="EMBL" id="FOAZ01000004">
    <property type="protein sequence ID" value="SEK91782.1"/>
    <property type="molecule type" value="Genomic_DNA"/>
</dbReference>
<keyword evidence="3" id="KW-1185">Reference proteome</keyword>
<name>A0A1H7KYG7_STRJI</name>
<dbReference type="InterPro" id="IPR036661">
    <property type="entry name" value="Luciferase-like_sf"/>
</dbReference>
<dbReference type="Gene3D" id="3.20.20.30">
    <property type="entry name" value="Luciferase-like domain"/>
    <property type="match status" value="1"/>
</dbReference>
<evidence type="ECO:0000259" key="1">
    <source>
        <dbReference type="Pfam" id="PF00296"/>
    </source>
</evidence>
<dbReference type="OrthoDB" id="3209103at2"/>
<keyword evidence="2" id="KW-0503">Monooxygenase</keyword>
<feature type="domain" description="Luciferase-like" evidence="1">
    <location>
        <begin position="15"/>
        <end position="255"/>
    </location>
</feature>
<dbReference type="RefSeq" id="WP_042441671.1">
    <property type="nucleotide sequence ID" value="NZ_BBPN01000001.1"/>
</dbReference>
<gene>
    <name evidence="2" type="ORF">SAMN05414137_104260</name>
</gene>
<dbReference type="PANTHER" id="PTHR30137:SF6">
    <property type="entry name" value="LUCIFERASE-LIKE MONOOXYGENASE"/>
    <property type="match status" value="1"/>
</dbReference>
<dbReference type="STRING" id="235985.SAMN05414137_104260"/>
<keyword evidence="2" id="KW-0560">Oxidoreductase</keyword>
<accession>A0A1H7KYG7</accession>
<evidence type="ECO:0000313" key="3">
    <source>
        <dbReference type="Proteomes" id="UP000183015"/>
    </source>
</evidence>
<proteinExistence type="predicted"/>
<dbReference type="InterPro" id="IPR050766">
    <property type="entry name" value="Bact_Lucif_Oxidored"/>
</dbReference>
<dbReference type="InterPro" id="IPR011251">
    <property type="entry name" value="Luciferase-like_dom"/>
</dbReference>
<dbReference type="GO" id="GO:0016705">
    <property type="term" value="F:oxidoreductase activity, acting on paired donors, with incorporation or reduction of molecular oxygen"/>
    <property type="evidence" value="ECO:0007669"/>
    <property type="project" value="InterPro"/>
</dbReference>
<dbReference type="Proteomes" id="UP000183015">
    <property type="component" value="Unassembled WGS sequence"/>
</dbReference>
<sequence>MTVTTLRFNQVTPGLDRKDVAARYHATVEMAVFAEERGFDLITLEEHHGAADGWSPAPTLTAAAIAGATRRIPMMLCALITPLYDPLRLAEELTVLDHLSDGRVTTVAGIGYRPAEYELLGVEWKERGRIQDEVLGALLAAWTGEEFDHRGRRVRLTPPPLTTPHPPLIVGGSSKAAVRRAVRLRLPLFTAAYLPELVDHYAALAEAADWHEGFVLLPPERTRMVHCTEDPDRAWATLGEHFLHEARTYASWQTADIRSAVATKALTVEQLRAEGVYCCLTPDECVAVAAEEGPMGTLLLHPMCGGIPVETGWESLRLFAERVIPRL</sequence>
<dbReference type="PANTHER" id="PTHR30137">
    <property type="entry name" value="LUCIFERASE-LIKE MONOOXYGENASE"/>
    <property type="match status" value="1"/>
</dbReference>
<dbReference type="eggNOG" id="COG2141">
    <property type="taxonomic scope" value="Bacteria"/>
</dbReference>
<organism evidence="2 3">
    <name type="scientific">Streptacidiphilus jiangxiensis</name>
    <dbReference type="NCBI Taxonomy" id="235985"/>
    <lineage>
        <taxon>Bacteria</taxon>
        <taxon>Bacillati</taxon>
        <taxon>Actinomycetota</taxon>
        <taxon>Actinomycetes</taxon>
        <taxon>Kitasatosporales</taxon>
        <taxon>Streptomycetaceae</taxon>
        <taxon>Streptacidiphilus</taxon>
    </lineage>
</organism>